<dbReference type="STRING" id="164328.H3GG83"/>
<dbReference type="Gene3D" id="2.120.10.30">
    <property type="entry name" value="TolB, C-terminal domain"/>
    <property type="match status" value="1"/>
</dbReference>
<dbReference type="VEuPathDB" id="FungiDB:KRP22_1049"/>
<protein>
    <submittedName>
        <fullName evidence="1">Uncharacterized protein</fullName>
    </submittedName>
</protein>
<accession>H3GG83</accession>
<dbReference type="InterPro" id="IPR011042">
    <property type="entry name" value="6-blade_b-propeller_TolB-like"/>
</dbReference>
<dbReference type="eggNOG" id="KOG1520">
    <property type="taxonomic scope" value="Eukaryota"/>
</dbReference>
<evidence type="ECO:0000313" key="1">
    <source>
        <dbReference type="EnsemblProtists" id="Phyra74811"/>
    </source>
</evidence>
<evidence type="ECO:0000313" key="2">
    <source>
        <dbReference type="Proteomes" id="UP000005238"/>
    </source>
</evidence>
<sequence length="593" mass="66551">MSVNVSLDDRSPPRATPYTKCQGRLRKRPNHELEYLRQQVVDLEEELAVLQQPVPDYLTTTGALEVCGGDTWEALAARQSSHANASLLENLKLRTMLEGQLRVARTLETAIDQHMKRQSQERRWFSGEVRRPRAASLSDELLYAVLDECMELQYAQTDSELETSGVKHVSYGHQPMLQAENGHQVRAIRDCLSHGAAGRPMARCSKLLKGDSYLHATTIDKLHLPQARDVQVKSRLVQREFLEANRTVVVWAAYVEIEGSMFVRLEEKGWVIVESYRFKRRGMALSAPGSRLKSVVRVAPVLQSSCEEEEKQHIGEMSDLIIGTYQRNFGLLYQLLAACFFVMLLSSALDQYPGDVDPQPLDYAYALRTSQQESRFDETKALVSNTELFSAPLAESLFLNQALSAEDLARMPTGYLLRFDPRNEKVVVEASAMGFPNGLTLDKDGSGLLIALMFQNKIVRFDFATRKIDDFAFLPGEPDNISIEKVGAGENETDVLMVGMVSRNDGGIFSYIKQSVKVRKLLSLLPTWMTVIFVHRLGVFASVDLETGDVRHVYEASQGQTPIISGASRFGEHIYLTSWARPSITRIPAVMVQ</sequence>
<dbReference type="VEuPathDB" id="FungiDB:KRP23_13377"/>
<keyword evidence="2" id="KW-1185">Reference proteome</keyword>
<dbReference type="HOGENOM" id="CLU_460428_0_0_1"/>
<dbReference type="InParanoid" id="H3GG83"/>
<dbReference type="EnsemblProtists" id="Phyra74811">
    <property type="protein sequence ID" value="Phyra74811"/>
    <property type="gene ID" value="Phyra74811"/>
</dbReference>
<dbReference type="AlphaFoldDB" id="H3GG83"/>
<reference evidence="2" key="1">
    <citation type="journal article" date="2006" name="Science">
        <title>Phytophthora genome sequences uncover evolutionary origins and mechanisms of pathogenesis.</title>
        <authorList>
            <person name="Tyler B.M."/>
            <person name="Tripathy S."/>
            <person name="Zhang X."/>
            <person name="Dehal P."/>
            <person name="Jiang R.H."/>
            <person name="Aerts A."/>
            <person name="Arredondo F.D."/>
            <person name="Baxter L."/>
            <person name="Bensasson D."/>
            <person name="Beynon J.L."/>
            <person name="Chapman J."/>
            <person name="Damasceno C.M."/>
            <person name="Dorrance A.E."/>
            <person name="Dou D."/>
            <person name="Dickerman A.W."/>
            <person name="Dubchak I.L."/>
            <person name="Garbelotto M."/>
            <person name="Gijzen M."/>
            <person name="Gordon S.G."/>
            <person name="Govers F."/>
            <person name="Grunwald N.J."/>
            <person name="Huang W."/>
            <person name="Ivors K.L."/>
            <person name="Jones R.W."/>
            <person name="Kamoun S."/>
            <person name="Krampis K."/>
            <person name="Lamour K.H."/>
            <person name="Lee M.K."/>
            <person name="McDonald W.H."/>
            <person name="Medina M."/>
            <person name="Meijer H.J."/>
            <person name="Nordberg E.K."/>
            <person name="Maclean D.J."/>
            <person name="Ospina-Giraldo M.D."/>
            <person name="Morris P.F."/>
            <person name="Phuntumart V."/>
            <person name="Putnam N.H."/>
            <person name="Rash S."/>
            <person name="Rose J.K."/>
            <person name="Sakihama Y."/>
            <person name="Salamov A.A."/>
            <person name="Savidor A."/>
            <person name="Scheuring C.F."/>
            <person name="Smith B.M."/>
            <person name="Sobral B.W."/>
            <person name="Terry A."/>
            <person name="Torto-Alalibo T.A."/>
            <person name="Win J."/>
            <person name="Xu Z."/>
            <person name="Zhang H."/>
            <person name="Grigoriev I.V."/>
            <person name="Rokhsar D.S."/>
            <person name="Boore J.L."/>
        </authorList>
    </citation>
    <scope>NUCLEOTIDE SEQUENCE [LARGE SCALE GENOMIC DNA]</scope>
    <source>
        <strain evidence="2">Pr102</strain>
    </source>
</reference>
<organism evidence="1 2">
    <name type="scientific">Phytophthora ramorum</name>
    <name type="common">Sudden oak death agent</name>
    <dbReference type="NCBI Taxonomy" id="164328"/>
    <lineage>
        <taxon>Eukaryota</taxon>
        <taxon>Sar</taxon>
        <taxon>Stramenopiles</taxon>
        <taxon>Oomycota</taxon>
        <taxon>Peronosporomycetes</taxon>
        <taxon>Peronosporales</taxon>
        <taxon>Peronosporaceae</taxon>
        <taxon>Phytophthora</taxon>
    </lineage>
</organism>
<dbReference type="EMBL" id="DS566007">
    <property type="status" value="NOT_ANNOTATED_CDS"/>
    <property type="molecule type" value="Genomic_DNA"/>
</dbReference>
<name>H3GG83_PHYRM</name>
<dbReference type="VEuPathDB" id="FungiDB:KRP23_13376"/>
<dbReference type="Proteomes" id="UP000005238">
    <property type="component" value="Unassembled WGS sequence"/>
</dbReference>
<dbReference type="VEuPathDB" id="FungiDB:KRP22_1050"/>
<dbReference type="PANTHER" id="PTHR10426">
    <property type="entry name" value="STRICTOSIDINE SYNTHASE-RELATED"/>
    <property type="match status" value="1"/>
</dbReference>
<reference evidence="1" key="2">
    <citation type="submission" date="2015-06" db="UniProtKB">
        <authorList>
            <consortium name="EnsemblProtists"/>
        </authorList>
    </citation>
    <scope>IDENTIFICATION</scope>
    <source>
        <strain evidence="1">Pr102</strain>
    </source>
</reference>
<dbReference type="SUPFAM" id="SSF63829">
    <property type="entry name" value="Calcium-dependent phosphotriesterase"/>
    <property type="match status" value="1"/>
</dbReference>
<dbReference type="PANTHER" id="PTHR10426:SF88">
    <property type="entry name" value="ADIPOCYTE PLASMA MEMBRANE-ASSOCIATED PROTEIN HEMOMUCIN-RELATED"/>
    <property type="match status" value="1"/>
</dbReference>
<dbReference type="GO" id="GO:0016787">
    <property type="term" value="F:hydrolase activity"/>
    <property type="evidence" value="ECO:0000318"/>
    <property type="project" value="GO_Central"/>
</dbReference>
<proteinExistence type="predicted"/>